<keyword evidence="23" id="KW-1185">Reference proteome</keyword>
<feature type="region of interest" description="Disordered" evidence="17">
    <location>
        <begin position="1"/>
        <end position="34"/>
    </location>
</feature>
<dbReference type="GO" id="GO:0005886">
    <property type="term" value="C:plasma membrane"/>
    <property type="evidence" value="ECO:0007669"/>
    <property type="project" value="UniProtKB-SubCell"/>
</dbReference>
<protein>
    <recommendedName>
        <fullName evidence="6">dolichyl-phosphooligosaccharide-protein glycotransferase</fullName>
        <ecNumber evidence="6">2.4.99.21</ecNumber>
    </recommendedName>
    <alternativeName>
        <fullName evidence="15">Oligosaccharyl transferase</fullName>
    </alternativeName>
</protein>
<dbReference type="NCBIfam" id="TIGR04154">
    <property type="entry name" value="archaeo_STT3"/>
    <property type="match status" value="1"/>
</dbReference>
<feature type="transmembrane region" description="Helical" evidence="18">
    <location>
        <begin position="201"/>
        <end position="220"/>
    </location>
</feature>
<feature type="transmembrane region" description="Helical" evidence="18">
    <location>
        <begin position="348"/>
        <end position="367"/>
    </location>
</feature>
<accession>Q0W818</accession>
<comment type="catalytic activity">
    <reaction evidence="16">
        <text>an archaeal dolichyl phosphooligosaccharide + [protein]-L-asparagine = an archaeal dolichyl phosphate + a glycoprotein with the oligosaccharide chain attached by N-beta-D-glycosyl linkage to a protein L-asparagine.</text>
        <dbReference type="EC" id="2.4.99.21"/>
    </reaction>
</comment>
<feature type="transmembrane region" description="Helical" evidence="18">
    <location>
        <begin position="441"/>
        <end position="462"/>
    </location>
</feature>
<evidence type="ECO:0000256" key="11">
    <source>
        <dbReference type="ARBA" id="ARBA00022842"/>
    </source>
</evidence>
<organism evidence="22 23">
    <name type="scientific">Methanocella arvoryzae (strain DSM 22066 / NBRC 105507 / MRE50)</name>
    <dbReference type="NCBI Taxonomy" id="351160"/>
    <lineage>
        <taxon>Archaea</taxon>
        <taxon>Methanobacteriati</taxon>
        <taxon>Methanobacteriota</taxon>
        <taxon>Stenosarchaea group</taxon>
        <taxon>Methanomicrobia</taxon>
        <taxon>Methanocellales</taxon>
        <taxon>Methanocellaceae</taxon>
        <taxon>Methanocella</taxon>
    </lineage>
</organism>
<name>Q0W818_METAR</name>
<dbReference type="KEGG" id="rci:LRC539"/>
<evidence type="ECO:0000256" key="1">
    <source>
        <dbReference type="ARBA" id="ARBA00001936"/>
    </source>
</evidence>
<sequence>MGKSGKSGGKSAGTAGKKIRPAKETPAQSGDVAEAVKQDSVREMAVQVEATGNRKSFDLAKYLKSYAWVYPVALILIMVLMFYIRAVPSYGAVFTDWPEKYVNIAADDAPMHMRLVFNTLAHFPERIFYDAYTHYPFGSTVHFGPLFTLLIAGTSLVVGLGSPSAATVTTIGAYMPVILGMLCAVPTYFIGRKLYGRKVGLLAAITLALLPGQFLARSMLGFADHHVAEVLFSVATVAFLVYALENAKASGLSLEKLRAKNKDALVALGFAALAGISFGLYMLSWPGGLLVGFVLFIYFAIQAIVDHTRDTPMDYLIIVAAAMYLIPTVMLLPYSLQDLSFQLMYYSVTQPVFLTLALVGLGVMYGLSRVLKSNKAEAWTYPVALLGIGVIGLLATYIVLPNIYGLIMAGFNVFAPSGGMLWVQEARPSYMTATGQFTLDLLWSSFFWTFWLSIIAIVLLAFRVFKNNRPAEWLFLVWNVVMLWAAFTQIRFTYYFAVNAALLTAYFVYAVYKAFDWDKFSDSWQKKVRSFEDAQRFIGKNSGQVLVFAVLAIVFATLIVWPATSLSTGAYRYIDPVKDPAGFLFTGYTEAYAQGGSGMGYEWYDALLWIRDHTPDPQSAGFSYNGTYVQPSEGRYNYPSSAYGVMSWWDYGHIITYVAQRIPNANPFQAGINEANNTGSAPFFLATTEEKGYANLQDLGSKYVVIDNDMATGKFYAITVWADDLNGWETEKEFQLSKTQIVPLPVDSQKYANSMMSRLYYQDANEMDHFRLVYESAGDYQVRVRLLDLNTGTINSAAQISMANYTEAYDLYTQAIDLVQASSDGTKVAYDARPPAKYVKVYEVVDGAKITGKAEPGANVTASLPLTIGDRTFTYTQTGIADPAGNFVLTVPYATEAMNGPDYSSAVTPAGKYTLTIGNSTSQVDVPERAVQNGETINV</sequence>
<feature type="transmembrane region" description="Helical" evidence="18">
    <location>
        <begin position="289"/>
        <end position="308"/>
    </location>
</feature>
<feature type="transmembrane region" description="Helical" evidence="18">
    <location>
        <begin position="493"/>
        <end position="512"/>
    </location>
</feature>
<dbReference type="InterPro" id="IPR041154">
    <property type="entry name" value="AglB_P1"/>
</dbReference>
<dbReference type="GO" id="GO:0004576">
    <property type="term" value="F:oligosaccharyl transferase activity"/>
    <property type="evidence" value="ECO:0007669"/>
    <property type="project" value="InterPro"/>
</dbReference>
<comment type="similarity">
    <text evidence="5">Belongs to the STT3 family.</text>
</comment>
<dbReference type="Pfam" id="PF22627">
    <property type="entry name" value="AglB_core-like"/>
    <property type="match status" value="1"/>
</dbReference>
<dbReference type="GO" id="GO:0046872">
    <property type="term" value="F:metal ion binding"/>
    <property type="evidence" value="ECO:0007669"/>
    <property type="project" value="UniProtKB-KW"/>
</dbReference>
<feature type="transmembrane region" description="Helical" evidence="18">
    <location>
        <begin position="315"/>
        <end position="336"/>
    </location>
</feature>
<feature type="transmembrane region" description="Helical" evidence="18">
    <location>
        <begin position="171"/>
        <end position="189"/>
    </location>
</feature>
<evidence type="ECO:0000256" key="8">
    <source>
        <dbReference type="ARBA" id="ARBA00022679"/>
    </source>
</evidence>
<feature type="transmembrane region" description="Helical" evidence="18">
    <location>
        <begin position="65"/>
        <end position="84"/>
    </location>
</feature>
<evidence type="ECO:0000256" key="2">
    <source>
        <dbReference type="ARBA" id="ARBA00001946"/>
    </source>
</evidence>
<evidence type="ECO:0000256" key="5">
    <source>
        <dbReference type="ARBA" id="ARBA00010810"/>
    </source>
</evidence>
<dbReference type="RefSeq" id="WP_012037019.1">
    <property type="nucleotide sequence ID" value="NC_009464.1"/>
</dbReference>
<feature type="compositionally biased region" description="Gly residues" evidence="17">
    <location>
        <begin position="1"/>
        <end position="11"/>
    </location>
</feature>
<evidence type="ECO:0000256" key="10">
    <source>
        <dbReference type="ARBA" id="ARBA00022723"/>
    </source>
</evidence>
<dbReference type="PANTHER" id="PTHR13872">
    <property type="entry name" value="DOLICHYL-DIPHOSPHOOLIGOSACCHARIDE--PROTEIN GLYCOSYLTRANSFERASE SUBUNIT"/>
    <property type="match status" value="1"/>
</dbReference>
<keyword evidence="7" id="KW-0328">Glycosyltransferase</keyword>
<evidence type="ECO:0000256" key="15">
    <source>
        <dbReference type="ARBA" id="ARBA00030679"/>
    </source>
</evidence>
<evidence type="ECO:0000256" key="12">
    <source>
        <dbReference type="ARBA" id="ARBA00022989"/>
    </source>
</evidence>
<dbReference type="InterPro" id="IPR003674">
    <property type="entry name" value="Oligo_trans_STT3"/>
</dbReference>
<keyword evidence="14" id="KW-0464">Manganese</keyword>
<dbReference type="Gene3D" id="2.60.40.3390">
    <property type="match status" value="1"/>
</dbReference>
<keyword evidence="9 18" id="KW-0812">Transmembrane</keyword>
<evidence type="ECO:0000313" key="22">
    <source>
        <dbReference type="EMBL" id="CAJ35475.1"/>
    </source>
</evidence>
<dbReference type="Proteomes" id="UP000000663">
    <property type="component" value="Chromosome"/>
</dbReference>
<dbReference type="BRENDA" id="2.4.99.18">
    <property type="organism ID" value="11929"/>
</dbReference>
<dbReference type="InterPro" id="IPR048307">
    <property type="entry name" value="STT3_N"/>
</dbReference>
<dbReference type="InterPro" id="IPR054479">
    <property type="entry name" value="AglB-like_core"/>
</dbReference>
<evidence type="ECO:0000256" key="9">
    <source>
        <dbReference type="ARBA" id="ARBA00022692"/>
    </source>
</evidence>
<evidence type="ECO:0000259" key="21">
    <source>
        <dbReference type="Pfam" id="PF22627"/>
    </source>
</evidence>
<keyword evidence="8" id="KW-0808">Transferase</keyword>
<evidence type="ECO:0000256" key="13">
    <source>
        <dbReference type="ARBA" id="ARBA00023136"/>
    </source>
</evidence>
<keyword evidence="10" id="KW-0479">Metal-binding</keyword>
<dbReference type="Pfam" id="PF02516">
    <property type="entry name" value="STT3"/>
    <property type="match status" value="1"/>
</dbReference>
<keyword evidence="13 18" id="KW-0472">Membrane</keyword>
<reference evidence="22 23" key="1">
    <citation type="journal article" date="2006" name="Science">
        <title>Genome of rice cluster I archaea -- the key methane producers in the rice rhizosphere.</title>
        <authorList>
            <person name="Erkel C."/>
            <person name="Kube M."/>
            <person name="Reinhardt R."/>
            <person name="Liesack W."/>
        </authorList>
    </citation>
    <scope>NUCLEOTIDE SEQUENCE [LARGE SCALE GENOMIC DNA]</scope>
    <source>
        <strain evidence="23">DSM 22066 / NBRC 105507 / MRE50</strain>
    </source>
</reference>
<evidence type="ECO:0000256" key="17">
    <source>
        <dbReference type="SAM" id="MobiDB-lite"/>
    </source>
</evidence>
<evidence type="ECO:0000256" key="18">
    <source>
        <dbReference type="SAM" id="Phobius"/>
    </source>
</evidence>
<feature type="domain" description="AglB-like core" evidence="21">
    <location>
        <begin position="602"/>
        <end position="711"/>
    </location>
</feature>
<dbReference type="OrthoDB" id="82393at2157"/>
<evidence type="ECO:0000259" key="19">
    <source>
        <dbReference type="Pfam" id="PF02516"/>
    </source>
</evidence>
<dbReference type="GeneID" id="5143253"/>
<feature type="transmembrane region" description="Helical" evidence="18">
    <location>
        <begin position="264"/>
        <end position="283"/>
    </location>
</feature>
<evidence type="ECO:0000313" key="23">
    <source>
        <dbReference type="Proteomes" id="UP000000663"/>
    </source>
</evidence>
<comment type="cofactor">
    <cofactor evidence="2">
        <name>Mg(2+)</name>
        <dbReference type="ChEBI" id="CHEBI:18420"/>
    </cofactor>
</comment>
<feature type="transmembrane region" description="Helical" evidence="18">
    <location>
        <begin position="226"/>
        <end position="244"/>
    </location>
</feature>
<dbReference type="STRING" id="351160.LRC539"/>
<dbReference type="Gene3D" id="3.40.50.12610">
    <property type="match status" value="1"/>
</dbReference>
<dbReference type="AlphaFoldDB" id="Q0W818"/>
<feature type="transmembrane region" description="Helical" evidence="18">
    <location>
        <begin position="379"/>
        <end position="400"/>
    </location>
</feature>
<feature type="domain" description="Oligosaccharyl transferase STT3 N-terminal" evidence="19">
    <location>
        <begin position="78"/>
        <end position="519"/>
    </location>
</feature>
<keyword evidence="11" id="KW-0460">Magnesium</keyword>
<dbReference type="eggNOG" id="arCOG02043">
    <property type="taxonomic scope" value="Archaea"/>
</dbReference>
<gene>
    <name evidence="22" type="ORF">LRC539</name>
</gene>
<evidence type="ECO:0000256" key="4">
    <source>
        <dbReference type="ARBA" id="ARBA00004922"/>
    </source>
</evidence>
<dbReference type="Pfam" id="PF18079">
    <property type="entry name" value="AglB_L1"/>
    <property type="match status" value="1"/>
</dbReference>
<dbReference type="UniPathway" id="UPA00378"/>
<dbReference type="PANTHER" id="PTHR13872:SF1">
    <property type="entry name" value="DOLICHYL-DIPHOSPHOOLIGOSACCHARIDE--PROTEIN GLYCOSYLTRANSFERASE SUBUNIT STT3B"/>
    <property type="match status" value="1"/>
</dbReference>
<dbReference type="InterPro" id="IPR026410">
    <property type="entry name" value="OlisacTrfase_arch"/>
</dbReference>
<comment type="cofactor">
    <cofactor evidence="1">
        <name>Mn(2+)</name>
        <dbReference type="ChEBI" id="CHEBI:29035"/>
    </cofactor>
</comment>
<comment type="pathway">
    <text evidence="4">Protein modification; protein glycosylation.</text>
</comment>
<keyword evidence="12 18" id="KW-1133">Transmembrane helix</keyword>
<proteinExistence type="inferred from homology"/>
<evidence type="ECO:0000256" key="16">
    <source>
        <dbReference type="ARBA" id="ARBA00034066"/>
    </source>
</evidence>
<evidence type="ECO:0000259" key="20">
    <source>
        <dbReference type="Pfam" id="PF18079"/>
    </source>
</evidence>
<evidence type="ECO:0000256" key="7">
    <source>
        <dbReference type="ARBA" id="ARBA00022676"/>
    </source>
</evidence>
<evidence type="ECO:0000256" key="3">
    <source>
        <dbReference type="ARBA" id="ARBA00004651"/>
    </source>
</evidence>
<dbReference type="CAZy" id="GT66">
    <property type="family name" value="Glycosyltransferase Family 66"/>
</dbReference>
<evidence type="ECO:0000256" key="6">
    <source>
        <dbReference type="ARBA" id="ARBA00012602"/>
    </source>
</evidence>
<dbReference type="EMBL" id="AM114193">
    <property type="protein sequence ID" value="CAJ35475.1"/>
    <property type="molecule type" value="Genomic_DNA"/>
</dbReference>
<feature type="transmembrane region" description="Helical" evidence="18">
    <location>
        <begin position="545"/>
        <end position="563"/>
    </location>
</feature>
<evidence type="ECO:0000256" key="14">
    <source>
        <dbReference type="ARBA" id="ARBA00023211"/>
    </source>
</evidence>
<feature type="domain" description="Archaeal glycosylation protein B peripheral" evidence="20">
    <location>
        <begin position="847"/>
        <end position="937"/>
    </location>
</feature>
<dbReference type="EC" id="2.4.99.21" evidence="6"/>
<comment type="subcellular location">
    <subcellularLocation>
        <location evidence="3">Cell membrane</location>
        <topology evidence="3">Multi-pass membrane protein</topology>
    </subcellularLocation>
</comment>
<feature type="transmembrane region" description="Helical" evidence="18">
    <location>
        <begin position="146"/>
        <end position="165"/>
    </location>
</feature>